<comment type="function">
    <text evidence="17">Catalyzes the dephosphorylation of undecaprenyl diphosphate (UPP). Confers resistance to bacitracin.</text>
</comment>
<comment type="miscellaneous">
    <text evidence="17">Bacitracin is thought to be involved in the inhibition of peptidoglycan synthesis by sequestering undecaprenyl diphosphate, thereby reducing the pool of lipid carrier available.</text>
</comment>
<comment type="caution">
    <text evidence="18">The sequence shown here is derived from an EMBL/GenBank/DDBJ whole genome shotgun (WGS) entry which is preliminary data.</text>
</comment>
<dbReference type="EMBL" id="ADKM02000122">
    <property type="protein sequence ID" value="EGC01818.1"/>
    <property type="molecule type" value="Genomic_DNA"/>
</dbReference>
<feature type="transmembrane region" description="Helical" evidence="17">
    <location>
        <begin position="127"/>
        <end position="144"/>
    </location>
</feature>
<keyword evidence="7 17" id="KW-0378">Hydrolase</keyword>
<keyword evidence="12 17" id="KW-0046">Antibiotic resistance</keyword>
<comment type="catalytic activity">
    <reaction evidence="16 17">
        <text>di-trans,octa-cis-undecaprenyl diphosphate + H2O = di-trans,octa-cis-undecaprenyl phosphate + phosphate + H(+)</text>
        <dbReference type="Rhea" id="RHEA:28094"/>
        <dbReference type="ChEBI" id="CHEBI:15377"/>
        <dbReference type="ChEBI" id="CHEBI:15378"/>
        <dbReference type="ChEBI" id="CHEBI:43474"/>
        <dbReference type="ChEBI" id="CHEBI:58405"/>
        <dbReference type="ChEBI" id="CHEBI:60392"/>
        <dbReference type="EC" id="3.6.1.27"/>
    </reaction>
</comment>
<evidence type="ECO:0000256" key="5">
    <source>
        <dbReference type="ARBA" id="ARBA00022475"/>
    </source>
</evidence>
<feature type="transmembrane region" description="Helical" evidence="17">
    <location>
        <begin position="270"/>
        <end position="296"/>
    </location>
</feature>
<keyword evidence="5 17" id="KW-1003">Cell membrane</keyword>
<evidence type="ECO:0000256" key="15">
    <source>
        <dbReference type="ARBA" id="ARBA00032932"/>
    </source>
</evidence>
<dbReference type="STRING" id="246199.CUS_7767"/>
<proteinExistence type="inferred from homology"/>
<keyword evidence="6 17" id="KW-0812">Transmembrane</keyword>
<dbReference type="PANTHER" id="PTHR30622:SF4">
    <property type="entry name" value="UNDECAPRENYL-DIPHOSPHATASE"/>
    <property type="match status" value="1"/>
</dbReference>
<gene>
    <name evidence="17" type="primary">uppP</name>
    <name evidence="18" type="ORF">CUS_7767</name>
</gene>
<dbReference type="GO" id="GO:0009252">
    <property type="term" value="P:peptidoglycan biosynthetic process"/>
    <property type="evidence" value="ECO:0007669"/>
    <property type="project" value="UniProtKB-KW"/>
</dbReference>
<feature type="transmembrane region" description="Helical" evidence="17">
    <location>
        <begin position="242"/>
        <end position="263"/>
    </location>
</feature>
<evidence type="ECO:0000256" key="2">
    <source>
        <dbReference type="ARBA" id="ARBA00010621"/>
    </source>
</evidence>
<evidence type="ECO:0000256" key="11">
    <source>
        <dbReference type="ARBA" id="ARBA00023136"/>
    </source>
</evidence>
<name>E9SG46_RUMAL</name>
<evidence type="ECO:0000256" key="13">
    <source>
        <dbReference type="ARBA" id="ARBA00023316"/>
    </source>
</evidence>
<dbReference type="GO" id="GO:0050380">
    <property type="term" value="F:undecaprenyl-diphosphatase activity"/>
    <property type="evidence" value="ECO:0007669"/>
    <property type="project" value="UniProtKB-UniRule"/>
</dbReference>
<evidence type="ECO:0000256" key="1">
    <source>
        <dbReference type="ARBA" id="ARBA00004651"/>
    </source>
</evidence>
<comment type="similarity">
    <text evidence="2 17">Belongs to the UppP family.</text>
</comment>
<dbReference type="GO" id="GO:0046677">
    <property type="term" value="P:response to antibiotic"/>
    <property type="evidence" value="ECO:0007669"/>
    <property type="project" value="UniProtKB-UniRule"/>
</dbReference>
<dbReference type="AlphaFoldDB" id="E9SG46"/>
<feature type="transmembrane region" description="Helical" evidence="17">
    <location>
        <begin position="45"/>
        <end position="64"/>
    </location>
</feature>
<evidence type="ECO:0000256" key="8">
    <source>
        <dbReference type="ARBA" id="ARBA00022960"/>
    </source>
</evidence>
<dbReference type="InterPro" id="IPR003824">
    <property type="entry name" value="UppP"/>
</dbReference>
<keyword evidence="10 17" id="KW-1133">Transmembrane helix</keyword>
<feature type="transmembrane region" description="Helical" evidence="17">
    <location>
        <begin position="201"/>
        <end position="222"/>
    </location>
</feature>
<organism evidence="18 19">
    <name type="scientific">Ruminococcus albus 8</name>
    <dbReference type="NCBI Taxonomy" id="246199"/>
    <lineage>
        <taxon>Bacteria</taxon>
        <taxon>Bacillati</taxon>
        <taxon>Bacillota</taxon>
        <taxon>Clostridia</taxon>
        <taxon>Eubacteriales</taxon>
        <taxon>Oscillospiraceae</taxon>
        <taxon>Ruminococcus</taxon>
    </lineage>
</organism>
<sequence>MEDKMSFFDVIAQAVLQGLTEFLPVSSSGHLSLYQHFTGNSGEGALMFSAILHLGTLVAVFIAFRKDILALIKELGNIFKDIFKRQFTLKNMNPERRMIVMIILSCFCLAPFVIFKDWFESIAEDGSVFAEGLCFLYTSAILFMSDRCTKGEKKAGDITYKDSVTVGLFQGVALLPGVSRSGSTISAGLFSGFSRETSVKYSFILGIPVIFLSCLMEILEYFKNTIDSNVVNDKSVGFMNCFVGFVVAAAVGVFAIKLVNWLVKTDRFKVFALYTFVLGCVVLVVSFIEFCMGHAITF</sequence>
<dbReference type="Pfam" id="PF02673">
    <property type="entry name" value="BacA"/>
    <property type="match status" value="1"/>
</dbReference>
<evidence type="ECO:0000256" key="14">
    <source>
        <dbReference type="ARBA" id="ARBA00032707"/>
    </source>
</evidence>
<evidence type="ECO:0000256" key="7">
    <source>
        <dbReference type="ARBA" id="ARBA00022801"/>
    </source>
</evidence>
<evidence type="ECO:0000256" key="3">
    <source>
        <dbReference type="ARBA" id="ARBA00012374"/>
    </source>
</evidence>
<dbReference type="EC" id="3.6.1.27" evidence="3 17"/>
<comment type="subcellular location">
    <subcellularLocation>
        <location evidence="1 17">Cell membrane</location>
        <topology evidence="1 17">Multi-pass membrane protein</topology>
    </subcellularLocation>
</comment>
<protein>
    <recommendedName>
        <fullName evidence="4 17">Undecaprenyl-diphosphatase</fullName>
        <ecNumber evidence="3 17">3.6.1.27</ecNumber>
    </recommendedName>
    <alternativeName>
        <fullName evidence="15 17">Bacitracin resistance protein</fullName>
    </alternativeName>
    <alternativeName>
        <fullName evidence="14 17">Undecaprenyl pyrophosphate phosphatase</fullName>
    </alternativeName>
</protein>
<evidence type="ECO:0000256" key="10">
    <source>
        <dbReference type="ARBA" id="ARBA00022989"/>
    </source>
</evidence>
<accession>E9SG46</accession>
<feature type="transmembrane region" description="Helical" evidence="17">
    <location>
        <begin position="98"/>
        <end position="115"/>
    </location>
</feature>
<evidence type="ECO:0000256" key="9">
    <source>
        <dbReference type="ARBA" id="ARBA00022984"/>
    </source>
</evidence>
<dbReference type="PANTHER" id="PTHR30622">
    <property type="entry name" value="UNDECAPRENYL-DIPHOSPHATASE"/>
    <property type="match status" value="1"/>
</dbReference>
<keyword evidence="9 17" id="KW-0573">Peptidoglycan synthesis</keyword>
<keyword evidence="13 17" id="KW-0961">Cell wall biogenesis/degradation</keyword>
<evidence type="ECO:0000256" key="12">
    <source>
        <dbReference type="ARBA" id="ARBA00023251"/>
    </source>
</evidence>
<evidence type="ECO:0000256" key="17">
    <source>
        <dbReference type="HAMAP-Rule" id="MF_01006"/>
    </source>
</evidence>
<keyword evidence="11 17" id="KW-0472">Membrane</keyword>
<keyword evidence="19" id="KW-1185">Reference proteome</keyword>
<dbReference type="GO" id="GO:0005886">
    <property type="term" value="C:plasma membrane"/>
    <property type="evidence" value="ECO:0007669"/>
    <property type="project" value="UniProtKB-SubCell"/>
</dbReference>
<evidence type="ECO:0000313" key="19">
    <source>
        <dbReference type="Proteomes" id="UP000004259"/>
    </source>
</evidence>
<evidence type="ECO:0000256" key="6">
    <source>
        <dbReference type="ARBA" id="ARBA00022692"/>
    </source>
</evidence>
<dbReference type="GO" id="GO:0008360">
    <property type="term" value="P:regulation of cell shape"/>
    <property type="evidence" value="ECO:0007669"/>
    <property type="project" value="UniProtKB-KW"/>
</dbReference>
<evidence type="ECO:0000256" key="16">
    <source>
        <dbReference type="ARBA" id="ARBA00047594"/>
    </source>
</evidence>
<dbReference type="GO" id="GO:0071555">
    <property type="term" value="P:cell wall organization"/>
    <property type="evidence" value="ECO:0007669"/>
    <property type="project" value="UniProtKB-KW"/>
</dbReference>
<evidence type="ECO:0000313" key="18">
    <source>
        <dbReference type="EMBL" id="EGC01818.1"/>
    </source>
</evidence>
<dbReference type="Proteomes" id="UP000004259">
    <property type="component" value="Unassembled WGS sequence"/>
</dbReference>
<keyword evidence="8 17" id="KW-0133">Cell shape</keyword>
<dbReference type="HAMAP" id="MF_01006">
    <property type="entry name" value="Undec_diphosphatase"/>
    <property type="match status" value="1"/>
</dbReference>
<evidence type="ECO:0000256" key="4">
    <source>
        <dbReference type="ARBA" id="ARBA00021581"/>
    </source>
</evidence>
<dbReference type="eggNOG" id="COG1968">
    <property type="taxonomic scope" value="Bacteria"/>
</dbReference>
<reference evidence="18 19" key="1">
    <citation type="submission" date="2011-02" db="EMBL/GenBank/DDBJ databases">
        <authorList>
            <person name="Nelson K.E."/>
            <person name="Sutton G."/>
            <person name="Torralba M."/>
            <person name="Durkin S."/>
            <person name="Harkins D."/>
            <person name="Montgomery R."/>
            <person name="Ziemer C."/>
            <person name="Klaassens E."/>
            <person name="Ocuiv P."/>
            <person name="Morrison M."/>
        </authorList>
    </citation>
    <scope>NUCLEOTIDE SEQUENCE [LARGE SCALE GENOMIC DNA]</scope>
    <source>
        <strain evidence="18 19">8</strain>
    </source>
</reference>